<dbReference type="EMBL" id="JAUTXU010000071">
    <property type="protein sequence ID" value="KAK3712171.1"/>
    <property type="molecule type" value="Genomic_DNA"/>
</dbReference>
<evidence type="ECO:0000313" key="1">
    <source>
        <dbReference type="EMBL" id="KAK3712171.1"/>
    </source>
</evidence>
<protein>
    <submittedName>
        <fullName evidence="1">Uncharacterized protein</fullName>
    </submittedName>
</protein>
<comment type="caution">
    <text evidence="1">The sequence shown here is derived from an EMBL/GenBank/DDBJ whole genome shotgun (WGS) entry which is preliminary data.</text>
</comment>
<gene>
    <name evidence="1" type="ORF">LTR37_009262</name>
</gene>
<accession>A0ACC3N9T2</accession>
<sequence length="879" mass="97232">MADTTVTSPQRVSRYRSQRNKAQPIVEDVPLPSHTTQHEDTVADDSVTRSKSRYRRRPSTAHNQGQVDALPKLDADRPASGKPQSRHTQQAVRPQSQRQSGGAKRYLNRNASPPAELGASDLRRLRSEDVASEKEDERRHPLNERYSAQRQEEPSSPVRPSHAPQHLSGELFPPPRPEPARMDGPPTSDQIRATKSMSALPRYASDDENEGGCFGFFKRKRGEAAPRGDRAAVSKPLASNEPVTIKPGGGGVVPGIDAPISAVNAGDRKVLVECGKSRTLFPVTPTTTPVDIMKSAATCMSERIDFKSAVLLESFGTVGIQRPLRRYEHIRDVMNSWDTDTQNSLILVDPRTGSSEPELSIAGAPQKKPDQQSWFLTFSQKVGKWDKRFVTLRSDGQIIAQKDPDKHKDILNVCHLSDFDVYTPTQEKARKKIKPPKKICFAVKSQQKTSMFESTHDFVHFFCTNDRASADDFYTAVQRWRSWYLVNVLDEGRKPKSADGPRPGSSEKKEMGYSHEKAKDHRTGDSRDSKYHLGSFKPMDMGQFDKKPAPRRSDEDPPPPSAGFTKSSCQFDTTVSPERRTSTVRKKQHPPAVMSNKAQLGENEPLVNLARRQSVDRRRPSIDQTKASPEEFLTTGLLGRTYSQRQREYNEREEEEKKKQTGPFSNGPNLLNLGYDSKNEDNPGRRSLDGGPRRTQSTRAKNTGGGELQRSNSRAARDGAKPLVDLTPQFREPPQFQKKGGRGYQPDSATSGPLIENATSPEDPLGLPPSTDWRGRNNSGSPHNRTNSLSRNGPTSKSVRRPATSGTAFTGEGLLAGPQGQSGWGGGERGRGVIDGSRAKGPMIDLNESSKFQQGSLLNKVEKDHGGIPVPIVDRSRGD</sequence>
<reference evidence="1" key="1">
    <citation type="submission" date="2023-07" db="EMBL/GenBank/DDBJ databases">
        <title>Black Yeasts Isolated from many extreme environments.</title>
        <authorList>
            <person name="Coleine C."/>
            <person name="Stajich J.E."/>
            <person name="Selbmann L."/>
        </authorList>
    </citation>
    <scope>NUCLEOTIDE SEQUENCE</scope>
    <source>
        <strain evidence="1">CCFEE 5714</strain>
    </source>
</reference>
<dbReference type="Proteomes" id="UP001281147">
    <property type="component" value="Unassembled WGS sequence"/>
</dbReference>
<evidence type="ECO:0000313" key="2">
    <source>
        <dbReference type="Proteomes" id="UP001281147"/>
    </source>
</evidence>
<organism evidence="1 2">
    <name type="scientific">Vermiconidia calcicola</name>
    <dbReference type="NCBI Taxonomy" id="1690605"/>
    <lineage>
        <taxon>Eukaryota</taxon>
        <taxon>Fungi</taxon>
        <taxon>Dikarya</taxon>
        <taxon>Ascomycota</taxon>
        <taxon>Pezizomycotina</taxon>
        <taxon>Dothideomycetes</taxon>
        <taxon>Dothideomycetidae</taxon>
        <taxon>Mycosphaerellales</taxon>
        <taxon>Extremaceae</taxon>
        <taxon>Vermiconidia</taxon>
    </lineage>
</organism>
<proteinExistence type="predicted"/>
<name>A0ACC3N9T2_9PEZI</name>
<keyword evidence="2" id="KW-1185">Reference proteome</keyword>